<evidence type="ECO:0000256" key="3">
    <source>
        <dbReference type="ARBA" id="ARBA00022776"/>
    </source>
</evidence>
<dbReference type="SUPFAM" id="SSF52821">
    <property type="entry name" value="Rhodanese/Cell cycle control phosphatase"/>
    <property type="match status" value="1"/>
</dbReference>
<dbReference type="Pfam" id="PF00581">
    <property type="entry name" value="Rhodanese"/>
    <property type="match status" value="1"/>
</dbReference>
<dbReference type="AlphaFoldDB" id="A0A9P1IZZ4"/>
<dbReference type="InterPro" id="IPR001763">
    <property type="entry name" value="Rhodanese-like_dom"/>
</dbReference>
<feature type="domain" description="Rhodanese" evidence="10">
    <location>
        <begin position="236"/>
        <end position="339"/>
    </location>
</feature>
<comment type="similarity">
    <text evidence="1 8">Belongs to the MPI phosphatase family.</text>
</comment>
<gene>
    <name evidence="11" type="ORF">CAMP_LOCUS16418</name>
</gene>
<feature type="region of interest" description="Disordered" evidence="9">
    <location>
        <begin position="397"/>
        <end position="450"/>
    </location>
</feature>
<feature type="compositionally biased region" description="Low complexity" evidence="9">
    <location>
        <begin position="397"/>
        <end position="412"/>
    </location>
</feature>
<protein>
    <recommendedName>
        <fullName evidence="8">M-phase inducer phosphatase</fullName>
        <ecNumber evidence="8">3.1.3.48</ecNumber>
    </recommendedName>
</protein>
<accession>A0A9P1IZZ4</accession>
<feature type="compositionally biased region" description="Polar residues" evidence="9">
    <location>
        <begin position="415"/>
        <end position="450"/>
    </location>
</feature>
<keyword evidence="4 8" id="KW-0378">Hydrolase</keyword>
<evidence type="ECO:0000256" key="6">
    <source>
        <dbReference type="ARBA" id="ARBA00023306"/>
    </source>
</evidence>
<comment type="catalytic activity">
    <reaction evidence="7 8">
        <text>O-phospho-L-tyrosyl-[protein] + H2O = L-tyrosyl-[protein] + phosphate</text>
        <dbReference type="Rhea" id="RHEA:10684"/>
        <dbReference type="Rhea" id="RHEA-COMP:10136"/>
        <dbReference type="Rhea" id="RHEA-COMP:20101"/>
        <dbReference type="ChEBI" id="CHEBI:15377"/>
        <dbReference type="ChEBI" id="CHEBI:43474"/>
        <dbReference type="ChEBI" id="CHEBI:46858"/>
        <dbReference type="ChEBI" id="CHEBI:61978"/>
        <dbReference type="EC" id="3.1.3.48"/>
    </reaction>
</comment>
<keyword evidence="12" id="KW-1185">Reference proteome</keyword>
<dbReference type="PANTHER" id="PTHR10828">
    <property type="entry name" value="M-PHASE INDUCER PHOSPHATASE DUAL SPECIFICITY PHOSPHATASE CDC25"/>
    <property type="match status" value="1"/>
</dbReference>
<dbReference type="Gene3D" id="3.40.250.10">
    <property type="entry name" value="Rhodanese-like domain"/>
    <property type="match status" value="1"/>
</dbReference>
<proteinExistence type="inferred from homology"/>
<keyword evidence="6 8" id="KW-0131">Cell cycle</keyword>
<dbReference type="SMART" id="SM00450">
    <property type="entry name" value="RHOD"/>
    <property type="match status" value="1"/>
</dbReference>
<evidence type="ECO:0000256" key="4">
    <source>
        <dbReference type="ARBA" id="ARBA00022801"/>
    </source>
</evidence>
<evidence type="ECO:0000256" key="2">
    <source>
        <dbReference type="ARBA" id="ARBA00022618"/>
    </source>
</evidence>
<dbReference type="Proteomes" id="UP001152747">
    <property type="component" value="Unassembled WGS sequence"/>
</dbReference>
<evidence type="ECO:0000313" key="11">
    <source>
        <dbReference type="EMBL" id="CAI5453781.1"/>
    </source>
</evidence>
<dbReference type="PRINTS" id="PR00716">
    <property type="entry name" value="MPIPHPHTASE"/>
</dbReference>
<keyword evidence="2 8" id="KW-0132">Cell division</keyword>
<comment type="function">
    <text evidence="8">Tyrosine protein phosphatase which functions as a dosage-dependent inducer of mitotic progression.</text>
</comment>
<dbReference type="EMBL" id="CANHGI010000005">
    <property type="protein sequence ID" value="CAI5453781.1"/>
    <property type="molecule type" value="Genomic_DNA"/>
</dbReference>
<evidence type="ECO:0000256" key="8">
    <source>
        <dbReference type="RuleBase" id="RU368028"/>
    </source>
</evidence>
<evidence type="ECO:0000256" key="9">
    <source>
        <dbReference type="SAM" id="MobiDB-lite"/>
    </source>
</evidence>
<comment type="caution">
    <text evidence="11">The sequence shown here is derived from an EMBL/GenBank/DDBJ whole genome shotgun (WGS) entry which is preliminary data.</text>
</comment>
<evidence type="ECO:0000313" key="12">
    <source>
        <dbReference type="Proteomes" id="UP001152747"/>
    </source>
</evidence>
<dbReference type="GO" id="GO:0004725">
    <property type="term" value="F:protein tyrosine phosphatase activity"/>
    <property type="evidence" value="ECO:0007669"/>
    <property type="project" value="UniProtKB-UniRule"/>
</dbReference>
<keyword evidence="5 8" id="KW-0904">Protein phosphatase</keyword>
<reference evidence="11" key="1">
    <citation type="submission" date="2022-11" db="EMBL/GenBank/DDBJ databases">
        <authorList>
            <person name="Kikuchi T."/>
        </authorList>
    </citation>
    <scope>NUCLEOTIDE SEQUENCE</scope>
    <source>
        <strain evidence="11">PS1010</strain>
    </source>
</reference>
<dbReference type="GO" id="GO:0051301">
    <property type="term" value="P:cell division"/>
    <property type="evidence" value="ECO:0007669"/>
    <property type="project" value="UniProtKB-UniRule"/>
</dbReference>
<dbReference type="PANTHER" id="PTHR10828:SF76">
    <property type="entry name" value="M-PHASE INDUCER PHOSPHATASE"/>
    <property type="match status" value="1"/>
</dbReference>
<organism evidence="11 12">
    <name type="scientific">Caenorhabditis angaria</name>
    <dbReference type="NCBI Taxonomy" id="860376"/>
    <lineage>
        <taxon>Eukaryota</taxon>
        <taxon>Metazoa</taxon>
        <taxon>Ecdysozoa</taxon>
        <taxon>Nematoda</taxon>
        <taxon>Chromadorea</taxon>
        <taxon>Rhabditida</taxon>
        <taxon>Rhabditina</taxon>
        <taxon>Rhabditomorpha</taxon>
        <taxon>Rhabditoidea</taxon>
        <taxon>Rhabditidae</taxon>
        <taxon>Peloderinae</taxon>
        <taxon>Caenorhabditis</taxon>
    </lineage>
</organism>
<evidence type="ECO:0000259" key="10">
    <source>
        <dbReference type="PROSITE" id="PS50206"/>
    </source>
</evidence>
<evidence type="ECO:0000256" key="1">
    <source>
        <dbReference type="ARBA" id="ARBA00011065"/>
    </source>
</evidence>
<name>A0A9P1IZZ4_9PELO</name>
<dbReference type="OrthoDB" id="26523at2759"/>
<dbReference type="EC" id="3.1.3.48" evidence="8"/>
<evidence type="ECO:0000256" key="5">
    <source>
        <dbReference type="ARBA" id="ARBA00022912"/>
    </source>
</evidence>
<dbReference type="PROSITE" id="PS50206">
    <property type="entry name" value="RHODANESE_3"/>
    <property type="match status" value="1"/>
</dbReference>
<dbReference type="CDD" id="cd01530">
    <property type="entry name" value="Cdc25"/>
    <property type="match status" value="1"/>
</dbReference>
<keyword evidence="3 8" id="KW-0498">Mitosis</keyword>
<dbReference type="FunFam" id="3.40.250.10:FF:000021">
    <property type="entry name" value="M-phase inducer phosphatase cdc-25.2"/>
    <property type="match status" value="1"/>
</dbReference>
<dbReference type="GO" id="GO:0110032">
    <property type="term" value="P:positive regulation of G2/MI transition of meiotic cell cycle"/>
    <property type="evidence" value="ECO:0007669"/>
    <property type="project" value="TreeGrafter"/>
</dbReference>
<dbReference type="GO" id="GO:0005634">
    <property type="term" value="C:nucleus"/>
    <property type="evidence" value="ECO:0007669"/>
    <property type="project" value="TreeGrafter"/>
</dbReference>
<dbReference type="GO" id="GO:0000086">
    <property type="term" value="P:G2/M transition of mitotic cell cycle"/>
    <property type="evidence" value="ECO:0007669"/>
    <property type="project" value="TreeGrafter"/>
</dbReference>
<dbReference type="GO" id="GO:0005737">
    <property type="term" value="C:cytoplasm"/>
    <property type="evidence" value="ECO:0007669"/>
    <property type="project" value="TreeGrafter"/>
</dbReference>
<dbReference type="InterPro" id="IPR000751">
    <property type="entry name" value="MPI_Phosphatase"/>
</dbReference>
<evidence type="ECO:0000256" key="7">
    <source>
        <dbReference type="ARBA" id="ARBA00051722"/>
    </source>
</evidence>
<dbReference type="InterPro" id="IPR036873">
    <property type="entry name" value="Rhodanese-like_dom_sf"/>
</dbReference>
<sequence length="450" mass="52347">MENRKILGNFNVPRSGAKMMTMSMMSSSTSTSMVCDEDSRDSGCCDMEVDELMKTTFPMMNEIQHFQNLQSLKDDEDEDSLCEELMKLVDTEDRENRAPQRIYDESPKSRALFARPVLAMRKNCNFQSQPQQQQKKEVFSRKRTFAGFEQVCKKIKIENSDFEQPSTSARILTTSMKFQRTHSSSILETRSQQHKSSDFEFPATNYRLKTITTNCSNAFRRIAAATLCELLVESDFAARFMLIDCRYPYEFNGGHIRGARNVYDPENLAEIFYTAQKEQRVPIFYCEYSQKRGPSMAYALRRMDRQRNELRYPHCDYQEMYVLDKGYRNFYYEQRNSCGETFCEPDNYIQMDDSRFSGELKKWNFHKKSAIGTSVRVVESRSRTLLRQQSADSHFSFSSTTTQITSRSTSRRPLFTQNLSSPTSLSSITEVRTPSPDFISQQPLKNPTFS</sequence>
<dbReference type="GO" id="GO:0010971">
    <property type="term" value="P:positive regulation of G2/M transition of mitotic cell cycle"/>
    <property type="evidence" value="ECO:0007669"/>
    <property type="project" value="TreeGrafter"/>
</dbReference>